<evidence type="ECO:0000313" key="2">
    <source>
        <dbReference type="Proteomes" id="UP001234989"/>
    </source>
</evidence>
<dbReference type="EMBL" id="CP133621">
    <property type="protein sequence ID" value="WMV50531.1"/>
    <property type="molecule type" value="Genomic_DNA"/>
</dbReference>
<organism evidence="1 2">
    <name type="scientific">Solanum verrucosum</name>
    <dbReference type="NCBI Taxonomy" id="315347"/>
    <lineage>
        <taxon>Eukaryota</taxon>
        <taxon>Viridiplantae</taxon>
        <taxon>Streptophyta</taxon>
        <taxon>Embryophyta</taxon>
        <taxon>Tracheophyta</taxon>
        <taxon>Spermatophyta</taxon>
        <taxon>Magnoliopsida</taxon>
        <taxon>eudicotyledons</taxon>
        <taxon>Gunneridae</taxon>
        <taxon>Pentapetalae</taxon>
        <taxon>asterids</taxon>
        <taxon>lamiids</taxon>
        <taxon>Solanales</taxon>
        <taxon>Solanaceae</taxon>
        <taxon>Solanoideae</taxon>
        <taxon>Solaneae</taxon>
        <taxon>Solanum</taxon>
    </lineage>
</organism>
<proteinExistence type="predicted"/>
<reference evidence="1" key="1">
    <citation type="submission" date="2023-08" db="EMBL/GenBank/DDBJ databases">
        <title>A de novo genome assembly of Solanum verrucosum Schlechtendal, a Mexican diploid species geographically isolated from the other diploid A-genome species in potato relatives.</title>
        <authorList>
            <person name="Hosaka K."/>
        </authorList>
    </citation>
    <scope>NUCLEOTIDE SEQUENCE</scope>
    <source>
        <tissue evidence="1">Young leaves</tissue>
    </source>
</reference>
<protein>
    <submittedName>
        <fullName evidence="1">Uncharacterized protein</fullName>
    </submittedName>
</protein>
<dbReference type="Proteomes" id="UP001234989">
    <property type="component" value="Chromosome 10"/>
</dbReference>
<sequence length="21" mass="2384">MSRVLARVVTNLVSKHKVQMS</sequence>
<gene>
    <name evidence="1" type="ORF">MTR67_043916</name>
</gene>
<evidence type="ECO:0000313" key="1">
    <source>
        <dbReference type="EMBL" id="WMV50531.1"/>
    </source>
</evidence>
<keyword evidence="2" id="KW-1185">Reference proteome</keyword>
<accession>A0AAF0USW9</accession>
<dbReference type="AlphaFoldDB" id="A0AAF0USW9"/>
<name>A0AAF0USW9_SOLVR</name>